<evidence type="ECO:0000256" key="6">
    <source>
        <dbReference type="ARBA" id="ARBA00022801"/>
    </source>
</evidence>
<sequence length="453" mass="48622">MLTVLAFVVALGLLIAVHEYGHYRVAVACGVKVLRFSIGMGKPLFRWRGKNGETEFVIAALPIGGYVRMLDEREGDVPADQLSRAFNRQPLRKRAAIVAAGPAANLLLAVLLYGLVNWMGQEQPQAIIAKPAQATLAERAGLLGGEQILSVQTAGADAAAVESFEALRWALMQAALNGRDVELIWQKAGGREQGQAYLPLSSLQGSDLDQTALRQIGIEYPWSPAVLGDVLTGMPAEKAGLQPGDRVLQVNDIQITDAPQLRSLIRSAAADPAVQNAMWLIERQDRQLQLPVELDVVEDKGLAIGRVGAMIGSAPAMVLVQKGPIDSLLAGVVKTWDVSVLSLQMMGKMLIGQASLQNLSGPLTIADYAGKSASLGLVQYILFLALISVSLGVLNLLPLPVLDGGHLMYYLWEGVTGRAVSDVWMERLQRGGIGLLLVMMSIALFNDISRIWG</sequence>
<dbReference type="GO" id="GO:0046872">
    <property type="term" value="F:metal ion binding"/>
    <property type="evidence" value="ECO:0007669"/>
    <property type="project" value="UniProtKB-KW"/>
</dbReference>
<comment type="caution">
    <text evidence="13">The sequence shown here is derived from an EMBL/GenBank/DDBJ whole genome shotgun (WGS) entry which is preliminary data.</text>
</comment>
<dbReference type="SUPFAM" id="SSF50156">
    <property type="entry name" value="PDZ domain-like"/>
    <property type="match status" value="2"/>
</dbReference>
<keyword evidence="5 11" id="KW-0812">Transmembrane</keyword>
<dbReference type="InterPro" id="IPR036034">
    <property type="entry name" value="PDZ_sf"/>
</dbReference>
<dbReference type="InterPro" id="IPR008915">
    <property type="entry name" value="Peptidase_M50"/>
</dbReference>
<evidence type="ECO:0000256" key="3">
    <source>
        <dbReference type="ARBA" id="ARBA00007931"/>
    </source>
</evidence>
<evidence type="ECO:0000259" key="12">
    <source>
        <dbReference type="PROSITE" id="PS50106"/>
    </source>
</evidence>
<evidence type="ECO:0000256" key="4">
    <source>
        <dbReference type="ARBA" id="ARBA00022670"/>
    </source>
</evidence>
<dbReference type="InterPro" id="IPR001478">
    <property type="entry name" value="PDZ"/>
</dbReference>
<evidence type="ECO:0000256" key="9">
    <source>
        <dbReference type="ARBA" id="ARBA00023049"/>
    </source>
</evidence>
<dbReference type="PROSITE" id="PS50106">
    <property type="entry name" value="PDZ"/>
    <property type="match status" value="1"/>
</dbReference>
<organism evidence="13 14">
    <name type="scientific">Comamonas kerstersii</name>
    <dbReference type="NCBI Taxonomy" id="225992"/>
    <lineage>
        <taxon>Bacteria</taxon>
        <taxon>Pseudomonadati</taxon>
        <taxon>Pseudomonadota</taxon>
        <taxon>Betaproteobacteria</taxon>
        <taxon>Burkholderiales</taxon>
        <taxon>Comamonadaceae</taxon>
        <taxon>Comamonas</taxon>
    </lineage>
</organism>
<evidence type="ECO:0000313" key="13">
    <source>
        <dbReference type="EMBL" id="KUF41096.1"/>
    </source>
</evidence>
<evidence type="ECO:0000256" key="1">
    <source>
        <dbReference type="ARBA" id="ARBA00001947"/>
    </source>
</evidence>
<dbReference type="GO" id="GO:0016020">
    <property type="term" value="C:membrane"/>
    <property type="evidence" value="ECO:0007669"/>
    <property type="project" value="UniProtKB-SubCell"/>
</dbReference>
<evidence type="ECO:0000256" key="7">
    <source>
        <dbReference type="ARBA" id="ARBA00022833"/>
    </source>
</evidence>
<dbReference type="STRING" id="225992.B5M06_11265"/>
<keyword evidence="14" id="KW-1185">Reference proteome</keyword>
<dbReference type="Gene3D" id="2.30.42.10">
    <property type="match status" value="2"/>
</dbReference>
<keyword evidence="4 13" id="KW-0645">Protease</keyword>
<evidence type="ECO:0000256" key="2">
    <source>
        <dbReference type="ARBA" id="ARBA00004141"/>
    </source>
</evidence>
<dbReference type="EC" id="3.4.24.-" evidence="11"/>
<comment type="cofactor">
    <cofactor evidence="1 11">
        <name>Zn(2+)</name>
        <dbReference type="ChEBI" id="CHEBI:29105"/>
    </cofactor>
</comment>
<dbReference type="GO" id="GO:0004222">
    <property type="term" value="F:metalloendopeptidase activity"/>
    <property type="evidence" value="ECO:0007669"/>
    <property type="project" value="InterPro"/>
</dbReference>
<dbReference type="Pfam" id="PF02163">
    <property type="entry name" value="Peptidase_M50"/>
    <property type="match status" value="1"/>
</dbReference>
<proteinExistence type="inferred from homology"/>
<name>A0A0W7Z1B6_9BURK</name>
<accession>A0A0W7Z1B6</accession>
<dbReference type="RefSeq" id="WP_058879799.1">
    <property type="nucleotide sequence ID" value="NZ_CAUCIF010000004.1"/>
</dbReference>
<evidence type="ECO:0000256" key="8">
    <source>
        <dbReference type="ARBA" id="ARBA00022989"/>
    </source>
</evidence>
<feature type="transmembrane region" description="Helical" evidence="11">
    <location>
        <begin position="95"/>
        <end position="116"/>
    </location>
</feature>
<reference evidence="13 14" key="1">
    <citation type="submission" date="2015-12" db="EMBL/GenBank/DDBJ databases">
        <title>Complete genome sequence of a multi-drug resistant strain Acidovorax sp. 12322-1.</title>
        <authorList>
            <person name="Ming D."/>
            <person name="Wang M."/>
            <person name="Hu S."/>
            <person name="Zhou Y."/>
            <person name="Jiang T."/>
        </authorList>
    </citation>
    <scope>NUCLEOTIDE SEQUENCE [LARGE SCALE GENOMIC DNA]</scope>
    <source>
        <strain evidence="13 14">12322-1</strain>
    </source>
</reference>
<comment type="subcellular location">
    <subcellularLocation>
        <location evidence="2">Membrane</location>
        <topology evidence="2">Multi-pass membrane protein</topology>
    </subcellularLocation>
</comment>
<comment type="similarity">
    <text evidence="3 11">Belongs to the peptidase M50B family.</text>
</comment>
<dbReference type="PANTHER" id="PTHR42837">
    <property type="entry name" value="REGULATOR OF SIGMA-E PROTEASE RSEP"/>
    <property type="match status" value="1"/>
</dbReference>
<evidence type="ECO:0000313" key="14">
    <source>
        <dbReference type="Proteomes" id="UP000053300"/>
    </source>
</evidence>
<dbReference type="InterPro" id="IPR004387">
    <property type="entry name" value="Pept_M50_Zn"/>
</dbReference>
<dbReference type="EMBL" id="LPXH01000025">
    <property type="protein sequence ID" value="KUF41096.1"/>
    <property type="molecule type" value="Genomic_DNA"/>
</dbReference>
<feature type="transmembrane region" description="Helical" evidence="11">
    <location>
        <begin position="380"/>
        <end position="402"/>
    </location>
</feature>
<dbReference type="Pfam" id="PF17820">
    <property type="entry name" value="PDZ_6"/>
    <property type="match status" value="1"/>
</dbReference>
<keyword evidence="9 11" id="KW-0482">Metalloprotease</keyword>
<keyword evidence="7 11" id="KW-0862">Zinc</keyword>
<gene>
    <name evidence="13" type="ORF">AS359_09860</name>
</gene>
<dbReference type="GO" id="GO:0006508">
    <property type="term" value="P:proteolysis"/>
    <property type="evidence" value="ECO:0007669"/>
    <property type="project" value="UniProtKB-KW"/>
</dbReference>
<dbReference type="InterPro" id="IPR041489">
    <property type="entry name" value="PDZ_6"/>
</dbReference>
<evidence type="ECO:0000256" key="11">
    <source>
        <dbReference type="RuleBase" id="RU362031"/>
    </source>
</evidence>
<dbReference type="CDD" id="cd06163">
    <property type="entry name" value="S2P-M50_PDZ_RseP-like"/>
    <property type="match status" value="1"/>
</dbReference>
<keyword evidence="8 11" id="KW-1133">Transmembrane helix</keyword>
<keyword evidence="11" id="KW-0479">Metal-binding</keyword>
<keyword evidence="6 11" id="KW-0378">Hydrolase</keyword>
<keyword evidence="10 11" id="KW-0472">Membrane</keyword>
<feature type="transmembrane region" description="Helical" evidence="11">
    <location>
        <begin position="431"/>
        <end position="448"/>
    </location>
</feature>
<protein>
    <recommendedName>
        <fullName evidence="11">Zinc metalloprotease</fullName>
        <ecNumber evidence="11">3.4.24.-</ecNumber>
    </recommendedName>
</protein>
<dbReference type="NCBIfam" id="TIGR00054">
    <property type="entry name" value="RIP metalloprotease RseP"/>
    <property type="match status" value="1"/>
</dbReference>
<evidence type="ECO:0000256" key="5">
    <source>
        <dbReference type="ARBA" id="ARBA00022692"/>
    </source>
</evidence>
<feature type="domain" description="PDZ" evidence="12">
    <location>
        <begin position="205"/>
        <end position="268"/>
    </location>
</feature>
<dbReference type="PANTHER" id="PTHR42837:SF2">
    <property type="entry name" value="MEMBRANE METALLOPROTEASE ARASP2, CHLOROPLASTIC-RELATED"/>
    <property type="match status" value="1"/>
</dbReference>
<dbReference type="AlphaFoldDB" id="A0A0W7Z1B6"/>
<dbReference type="Proteomes" id="UP000053300">
    <property type="component" value="Unassembled WGS sequence"/>
</dbReference>
<evidence type="ECO:0000256" key="10">
    <source>
        <dbReference type="ARBA" id="ARBA00023136"/>
    </source>
</evidence>